<dbReference type="SUPFAM" id="SSF56601">
    <property type="entry name" value="beta-lactamase/transpeptidase-like"/>
    <property type="match status" value="1"/>
</dbReference>
<evidence type="ECO:0000313" key="3">
    <source>
        <dbReference type="Proteomes" id="UP000611723"/>
    </source>
</evidence>
<name>A0A935CBY9_9BACT</name>
<dbReference type="Gene3D" id="3.40.710.10">
    <property type="entry name" value="DD-peptidase/beta-lactamase superfamily"/>
    <property type="match status" value="1"/>
</dbReference>
<proteinExistence type="predicted"/>
<accession>A0A935CBY9</accession>
<dbReference type="Proteomes" id="UP000611723">
    <property type="component" value="Unassembled WGS sequence"/>
</dbReference>
<sequence>MASCNNSEESITRLDGTSITKDSLTVKINQLVKNANVHGLAVTVFEDNEISYQKAFGYANVDTKDSLKTEHVFYGASFSKAVFGYLVAELAKEEIIDLDKPLQEYFDVPIPELYFKKEWRGFHELAGDLRYEKITARMCLSHTTGFPNWRWMNRAAEFTPEGKLFIEFDPGTQYSYSGEGMMLLQYAIEHITGKGLEELARERVFDPLKMNMTSYIWQNRFENKYCNGHKTTGEIIPKDSADEAGSAGSMETTIEDYSKFVRHILELTAVESQTTKLLFEPNFAIRTKMQFGALSLEPSNDYDHVGLNYGLGWGLLQTPYGFGAFKEGHGDGFQHYSIIFPDSGKGVLIMSNSDNAESIFKELLEVTIKDVYTPWKWQNYIPYDYEGG</sequence>
<dbReference type="Pfam" id="PF00144">
    <property type="entry name" value="Beta-lactamase"/>
    <property type="match status" value="1"/>
</dbReference>
<dbReference type="InterPro" id="IPR001466">
    <property type="entry name" value="Beta-lactam-related"/>
</dbReference>
<evidence type="ECO:0000259" key="1">
    <source>
        <dbReference type="Pfam" id="PF00144"/>
    </source>
</evidence>
<keyword evidence="3" id="KW-1185">Reference proteome</keyword>
<gene>
    <name evidence="2" type="ORF">JKA74_11415</name>
</gene>
<dbReference type="InterPro" id="IPR050789">
    <property type="entry name" value="Diverse_Enzym_Activities"/>
</dbReference>
<dbReference type="AlphaFoldDB" id="A0A935CBY9"/>
<feature type="domain" description="Beta-lactamase-related" evidence="1">
    <location>
        <begin position="28"/>
        <end position="356"/>
    </location>
</feature>
<dbReference type="EMBL" id="JAEQBW010000004">
    <property type="protein sequence ID" value="MBK6265648.1"/>
    <property type="molecule type" value="Genomic_DNA"/>
</dbReference>
<protein>
    <submittedName>
        <fullName evidence="2">Beta-lactamase family protein</fullName>
    </submittedName>
</protein>
<evidence type="ECO:0000313" key="2">
    <source>
        <dbReference type="EMBL" id="MBK6265648.1"/>
    </source>
</evidence>
<reference evidence="2" key="1">
    <citation type="submission" date="2021-01" db="EMBL/GenBank/DDBJ databases">
        <title>Marivirga aurantiaca sp. nov., isolated from intertidal surface sediments.</title>
        <authorList>
            <person name="Zhang M."/>
        </authorList>
    </citation>
    <scope>NUCLEOTIDE SEQUENCE</scope>
    <source>
        <strain evidence="2">S37H4</strain>
    </source>
</reference>
<organism evidence="2 3">
    <name type="scientific">Marivirga aurantiaca</name>
    <dbReference type="NCBI Taxonomy" id="2802615"/>
    <lineage>
        <taxon>Bacteria</taxon>
        <taxon>Pseudomonadati</taxon>
        <taxon>Bacteroidota</taxon>
        <taxon>Cytophagia</taxon>
        <taxon>Cytophagales</taxon>
        <taxon>Marivirgaceae</taxon>
        <taxon>Marivirga</taxon>
    </lineage>
</organism>
<dbReference type="PANTHER" id="PTHR43283:SF18">
    <property type="match status" value="1"/>
</dbReference>
<dbReference type="PANTHER" id="PTHR43283">
    <property type="entry name" value="BETA-LACTAMASE-RELATED"/>
    <property type="match status" value="1"/>
</dbReference>
<comment type="caution">
    <text evidence="2">The sequence shown here is derived from an EMBL/GenBank/DDBJ whole genome shotgun (WGS) entry which is preliminary data.</text>
</comment>
<dbReference type="InterPro" id="IPR012338">
    <property type="entry name" value="Beta-lactam/transpept-like"/>
</dbReference>